<proteinExistence type="predicted"/>
<evidence type="ECO:0000313" key="2">
    <source>
        <dbReference type="Proteomes" id="UP000552954"/>
    </source>
</evidence>
<reference evidence="1 2" key="1">
    <citation type="submission" date="2020-05" db="EMBL/GenBank/DDBJ databases">
        <authorList>
            <person name="Khan S.A."/>
            <person name="Jeon C.O."/>
            <person name="Chun B.H."/>
        </authorList>
    </citation>
    <scope>NUCLEOTIDE SEQUENCE [LARGE SCALE GENOMIC DNA]</scope>
    <source>
        <strain evidence="1 2">B156</strain>
    </source>
</reference>
<dbReference type="EMBL" id="JABFCS010000001">
    <property type="protein sequence ID" value="NNU44685.1"/>
    <property type="molecule type" value="Genomic_DNA"/>
</dbReference>
<protein>
    <submittedName>
        <fullName evidence="1">Uncharacterized protein</fullName>
    </submittedName>
</protein>
<sequence length="67" mass="7605">MGAVVHPSLVSQVVRHLPAPLLNLLDAWSSALARRRWQQRQLKWQQRKAATVAAAPAASYHLKPWRD</sequence>
<organism evidence="1 2">
    <name type="scientific">Ramlibacter montanisoli</name>
    <dbReference type="NCBI Taxonomy" id="2732512"/>
    <lineage>
        <taxon>Bacteria</taxon>
        <taxon>Pseudomonadati</taxon>
        <taxon>Pseudomonadota</taxon>
        <taxon>Betaproteobacteria</taxon>
        <taxon>Burkholderiales</taxon>
        <taxon>Comamonadaceae</taxon>
        <taxon>Ramlibacter</taxon>
    </lineage>
</organism>
<dbReference type="RefSeq" id="WP_171561715.1">
    <property type="nucleotide sequence ID" value="NZ_JABFCS010000001.1"/>
</dbReference>
<reference evidence="1 2" key="2">
    <citation type="submission" date="2020-06" db="EMBL/GenBank/DDBJ databases">
        <title>Ramlibacter rhizophilus sp. nov., isolated from rhizosphere soil of national flower Mugunghwa from South Korea.</title>
        <authorList>
            <person name="Zheng-Fei Y."/>
            <person name="Huan T."/>
        </authorList>
    </citation>
    <scope>NUCLEOTIDE SEQUENCE [LARGE SCALE GENOMIC DNA]</scope>
    <source>
        <strain evidence="1 2">B156</strain>
    </source>
</reference>
<comment type="caution">
    <text evidence="1">The sequence shown here is derived from an EMBL/GenBank/DDBJ whole genome shotgun (WGS) entry which is preliminary data.</text>
</comment>
<dbReference type="AlphaFoldDB" id="A0A849KIM0"/>
<keyword evidence="2" id="KW-1185">Reference proteome</keyword>
<dbReference type="Proteomes" id="UP000552954">
    <property type="component" value="Unassembled WGS sequence"/>
</dbReference>
<gene>
    <name evidence="1" type="ORF">HK415_18295</name>
</gene>
<accession>A0A849KIM0</accession>
<evidence type="ECO:0000313" key="1">
    <source>
        <dbReference type="EMBL" id="NNU44685.1"/>
    </source>
</evidence>
<name>A0A849KIM0_9BURK</name>